<feature type="domain" description="GGDEF" evidence="1">
    <location>
        <begin position="194"/>
        <end position="328"/>
    </location>
</feature>
<dbReference type="InterPro" id="IPR043128">
    <property type="entry name" value="Rev_trsase/Diguanyl_cyclase"/>
</dbReference>
<dbReference type="PROSITE" id="PS50887">
    <property type="entry name" value="GGDEF"/>
    <property type="match status" value="1"/>
</dbReference>
<dbReference type="PANTHER" id="PTHR43102">
    <property type="entry name" value="SLR1143 PROTEIN"/>
    <property type="match status" value="1"/>
</dbReference>
<dbReference type="InterPro" id="IPR029016">
    <property type="entry name" value="GAF-like_dom_sf"/>
</dbReference>
<comment type="caution">
    <text evidence="2">The sequence shown here is derived from an EMBL/GenBank/DDBJ whole genome shotgun (WGS) entry which is preliminary data.</text>
</comment>
<dbReference type="Proteomes" id="UP000542973">
    <property type="component" value="Unassembled WGS sequence"/>
</dbReference>
<dbReference type="Gene3D" id="3.30.450.40">
    <property type="match status" value="1"/>
</dbReference>
<dbReference type="PANTHER" id="PTHR43102:SF2">
    <property type="entry name" value="GAF DOMAIN-CONTAINING PROTEIN"/>
    <property type="match status" value="1"/>
</dbReference>
<evidence type="ECO:0000313" key="2">
    <source>
        <dbReference type="EMBL" id="NNH10296.1"/>
    </source>
</evidence>
<dbReference type="SMART" id="SM00065">
    <property type="entry name" value="GAF"/>
    <property type="match status" value="1"/>
</dbReference>
<evidence type="ECO:0000259" key="1">
    <source>
        <dbReference type="PROSITE" id="PS50887"/>
    </source>
</evidence>
<dbReference type="Pfam" id="PF01590">
    <property type="entry name" value="GAF"/>
    <property type="match status" value="1"/>
</dbReference>
<dbReference type="RefSeq" id="WP_053824492.1">
    <property type="nucleotide sequence ID" value="NZ_BAAAEB010000031.1"/>
</dbReference>
<organism evidence="2 3">
    <name type="scientific">Cupriavidus gilardii</name>
    <dbReference type="NCBI Taxonomy" id="82541"/>
    <lineage>
        <taxon>Bacteria</taxon>
        <taxon>Pseudomonadati</taxon>
        <taxon>Pseudomonadota</taxon>
        <taxon>Betaproteobacteria</taxon>
        <taxon>Burkholderiales</taxon>
        <taxon>Burkholderiaceae</taxon>
        <taxon>Cupriavidus</taxon>
    </lineage>
</organism>
<dbReference type="SUPFAM" id="SSF55073">
    <property type="entry name" value="Nucleotide cyclase"/>
    <property type="match status" value="1"/>
</dbReference>
<reference evidence="2 3" key="1">
    <citation type="submission" date="2020-05" db="EMBL/GenBank/DDBJ databases">
        <title>MicrobeNet Type strains.</title>
        <authorList>
            <person name="Nicholson A.C."/>
        </authorList>
    </citation>
    <scope>NUCLEOTIDE SEQUENCE [LARGE SCALE GENOMIC DNA]</scope>
    <source>
        <strain evidence="2 3">ATCC 700815</strain>
    </source>
</reference>
<dbReference type="SUPFAM" id="SSF55781">
    <property type="entry name" value="GAF domain-like"/>
    <property type="match status" value="1"/>
</dbReference>
<evidence type="ECO:0000313" key="3">
    <source>
        <dbReference type="Proteomes" id="UP000542973"/>
    </source>
</evidence>
<dbReference type="EMBL" id="JABEMD010000006">
    <property type="protein sequence ID" value="NNH10296.1"/>
    <property type="molecule type" value="Genomic_DNA"/>
</dbReference>
<dbReference type="Gene3D" id="3.30.70.270">
    <property type="match status" value="1"/>
</dbReference>
<dbReference type="FunFam" id="3.30.70.270:FF:000001">
    <property type="entry name" value="Diguanylate cyclase domain protein"/>
    <property type="match status" value="1"/>
</dbReference>
<dbReference type="GO" id="GO:0003824">
    <property type="term" value="F:catalytic activity"/>
    <property type="evidence" value="ECO:0007669"/>
    <property type="project" value="UniProtKB-ARBA"/>
</dbReference>
<dbReference type="InterPro" id="IPR000160">
    <property type="entry name" value="GGDEF_dom"/>
</dbReference>
<dbReference type="CDD" id="cd01949">
    <property type="entry name" value="GGDEF"/>
    <property type="match status" value="1"/>
</dbReference>
<gene>
    <name evidence="2" type="ORF">HLB16_05285</name>
</gene>
<dbReference type="InterPro" id="IPR029787">
    <property type="entry name" value="Nucleotide_cyclase"/>
</dbReference>
<proteinExistence type="predicted"/>
<name>A0A849B746_9BURK</name>
<dbReference type="Pfam" id="PF00990">
    <property type="entry name" value="GGDEF"/>
    <property type="match status" value="1"/>
</dbReference>
<accession>A0A849B746</accession>
<dbReference type="NCBIfam" id="TIGR00254">
    <property type="entry name" value="GGDEF"/>
    <property type="match status" value="1"/>
</dbReference>
<dbReference type="InterPro" id="IPR003018">
    <property type="entry name" value="GAF"/>
</dbReference>
<sequence>MIPAPIPADDQRRLDTLYSLNILDTAAEERFDRLTRLARRLFDVPIALVSLVDAKRQWFKSSFGLAVRETPREQSFCGHAILRDDLLIVPDALQDQRFHDNPLVTGAPGVRFYAGCPLAVRGGAKVGTLCLIDTAPREFDQDDQALLHDLGRLAEQELESAQLASMDDLTMLSNRRGFSALAQHALAVCQRQGVPVTLLFFDMDGFKAINDRFGHAEGDLALTAFADQLRRAFRQSDLIGRLGGDEFVVLLVDACADQCDAMLDRLRQGVDAHNAQSQRGYRLDFSAGAVAFDPARHAGIADLLAQADQAMYANKQARKAGTPPAGGQ</sequence>
<dbReference type="AlphaFoldDB" id="A0A849B746"/>
<protein>
    <submittedName>
        <fullName evidence="2">Sensor domain-containing diguanylate cyclase</fullName>
    </submittedName>
</protein>
<dbReference type="SMART" id="SM00267">
    <property type="entry name" value="GGDEF"/>
    <property type="match status" value="1"/>
</dbReference>